<feature type="compositionally biased region" description="Basic and acidic residues" evidence="2">
    <location>
        <begin position="974"/>
        <end position="1025"/>
    </location>
</feature>
<dbReference type="Proteomes" id="UP000509460">
    <property type="component" value="Chromosome"/>
</dbReference>
<feature type="domain" description="MucBP" evidence="4">
    <location>
        <begin position="844"/>
        <end position="905"/>
    </location>
</feature>
<sequence>MNKIKLMSIFSVILLLLHFPVSVYAAFNDYMLDEIHQGKSLRAWLYDEGENAISQQIIAIPQIDGSLGVDVGDSVSFPINIPTYALVTDRGGWIPALTGGKSGNTPVPNYFYTQMHYGNAPNLTGNFSIGDVTATNLPSGVTISRVVGPTTGNLTRVDVTVTRTQVSATNGHTNSINLNLSSLYLDTWAIDPTTADFFGNKPINVGGITLTNLNLGTLSLRTKNSIRVRYIDEAGNELRDPLVEQMDVGQNYAYTPPVIPGYTYSRLSSGSASNSGQMTAGPERLVEFIYTKNPTVGGTITVNHEFIGDPTMNSSERFTDVGNVGDRFELTPRTETGWQVKGELPQVTVTEQAQTVTIQYERQTGGAITVNHEFIGDPTKNTSERFTDVGNVGDRFDLTPRTEVGWQVKGELPQVTVTEQAQTVTIQYERQTGGAITVNHEFIGDPTKNTSERFTDVGNVGDRFDLTPRTEVGWQVKGELPQVTVTEQAQTVTIQYERQTGGAITVNHEFIGDPTKNTSERFTDVGNVGDRFDLTPRTEVGWQVKGELPQVTVTEQAQTVTIQYERQTGGAITVNHEFIGDPTKNTSERFTDVGNVGDRFDLTPRTEVGWQVKGELPQVTVTEQAQTVTIQYERQTGGAITVNHEFIGDPTKNTSERFTDVGNVGDRFDLTPRTEVGWQVKGELPQVTVTEQAQTVTIQYERQTGGAITVNHEFIGDSTMNSSERITDVGYVGDRFDLKPRIEAGWRVKGELPQVTVTEQAQTVTIQYERQTGGAITVNHEYIGDPTMNSSERFTDVGNVGDRFDLTPRTETGWQVKGELPQVTVKEQAQTVTIQYERQTGGAITVNHEYIGDPTMNSSERFTDVGNVGDRFELTPRTESGWRVKGELPQVTVTEQAQTVTIQYERKVGGQVVVNHIFEEAPEKNRMDILLGRWGEAFKAEPMQIAGWEVKETIGQPTGVFTDEEQEINFIYVRNEEQPIPEEDKPNDNKEKHPETKPVDQTTDKKTSTKKNDGVAIRRKEEKRSLPRLNSQAGISLTVGGTSIVAFVFWKQLNKRTKCKNK</sequence>
<feature type="domain" description="MucBP" evidence="4">
    <location>
        <begin position="525"/>
        <end position="565"/>
    </location>
</feature>
<evidence type="ECO:0000313" key="5">
    <source>
        <dbReference type="EMBL" id="BBM16156.1"/>
    </source>
</evidence>
<dbReference type="EMBL" id="AP019810">
    <property type="protein sequence ID" value="BBM16156.1"/>
    <property type="molecule type" value="Genomic_DNA"/>
</dbReference>
<feature type="domain" description="MucBP" evidence="4">
    <location>
        <begin position="226"/>
        <end position="291"/>
    </location>
</feature>
<name>A0AAI8RC81_ENTMU</name>
<protein>
    <submittedName>
        <fullName evidence="5">Cell surface protein with LPXTG-motif</fullName>
    </submittedName>
</protein>
<feature type="transmembrane region" description="Helical" evidence="3">
    <location>
        <begin position="1033"/>
        <end position="1050"/>
    </location>
</feature>
<keyword evidence="3" id="KW-0812">Transmembrane</keyword>
<dbReference type="Gene3D" id="3.10.20.320">
    <property type="entry name" value="Putative peptidoglycan bound protein (lpxtg motif)"/>
    <property type="match status" value="2"/>
</dbReference>
<evidence type="ECO:0000256" key="3">
    <source>
        <dbReference type="SAM" id="Phobius"/>
    </source>
</evidence>
<reference evidence="5 6" key="1">
    <citation type="submission" date="2019-07" db="EMBL/GenBank/DDBJ databases">
        <title>antibiotic susceptibility of plant-derived lactic acid bacteria.</title>
        <authorList>
            <person name="Sugiyama M."/>
            <person name="Noda M."/>
        </authorList>
    </citation>
    <scope>NUCLEOTIDE SEQUENCE [LARGE SCALE GENOMIC DNA]</scope>
    <source>
        <strain evidence="5 6">15-1A</strain>
    </source>
</reference>
<keyword evidence="1" id="KW-0677">Repeat</keyword>
<evidence type="ECO:0000259" key="4">
    <source>
        <dbReference type="Pfam" id="PF06458"/>
    </source>
</evidence>
<feature type="region of interest" description="Disordered" evidence="2">
    <location>
        <begin position="974"/>
        <end position="1026"/>
    </location>
</feature>
<keyword evidence="3" id="KW-0472">Membrane</keyword>
<feature type="domain" description="MucBP" evidence="4">
    <location>
        <begin position="776"/>
        <end position="837"/>
    </location>
</feature>
<accession>A0AAI8RC81</accession>
<feature type="domain" description="MucBP" evidence="4">
    <location>
        <begin position="593"/>
        <end position="633"/>
    </location>
</feature>
<feature type="domain" description="MucBP" evidence="4">
    <location>
        <begin position="319"/>
        <end position="361"/>
    </location>
</feature>
<gene>
    <name evidence="5" type="ORF">EM151A_2996</name>
</gene>
<proteinExistence type="predicted"/>
<evidence type="ECO:0000256" key="2">
    <source>
        <dbReference type="SAM" id="MobiDB-lite"/>
    </source>
</evidence>
<evidence type="ECO:0000313" key="6">
    <source>
        <dbReference type="Proteomes" id="UP000509460"/>
    </source>
</evidence>
<feature type="domain" description="MucBP" evidence="4">
    <location>
        <begin position="389"/>
        <end position="429"/>
    </location>
</feature>
<dbReference type="RefSeq" id="WP_178946785.1">
    <property type="nucleotide sequence ID" value="NZ_AP019810.1"/>
</dbReference>
<dbReference type="InterPro" id="IPR009459">
    <property type="entry name" value="MucBP_dom"/>
</dbReference>
<feature type="domain" description="MucBP" evidence="4">
    <location>
        <begin position="914"/>
        <end position="972"/>
    </location>
</feature>
<keyword evidence="3" id="KW-1133">Transmembrane helix</keyword>
<feature type="domain" description="MucBP" evidence="4">
    <location>
        <begin position="661"/>
        <end position="701"/>
    </location>
</feature>
<feature type="domain" description="MucBP" evidence="4">
    <location>
        <begin position="709"/>
        <end position="769"/>
    </location>
</feature>
<organism evidence="5 6">
    <name type="scientific">Enterococcus mundtii</name>
    <dbReference type="NCBI Taxonomy" id="53346"/>
    <lineage>
        <taxon>Bacteria</taxon>
        <taxon>Bacillati</taxon>
        <taxon>Bacillota</taxon>
        <taxon>Bacilli</taxon>
        <taxon>Lactobacillales</taxon>
        <taxon>Enterococcaceae</taxon>
        <taxon>Enterococcus</taxon>
    </lineage>
</organism>
<feature type="domain" description="MucBP" evidence="4">
    <location>
        <begin position="457"/>
        <end position="497"/>
    </location>
</feature>
<evidence type="ECO:0000256" key="1">
    <source>
        <dbReference type="ARBA" id="ARBA00022737"/>
    </source>
</evidence>
<dbReference type="AlphaFoldDB" id="A0AAI8RC81"/>
<dbReference type="Pfam" id="PF06458">
    <property type="entry name" value="MucBP"/>
    <property type="match status" value="11"/>
</dbReference>